<dbReference type="RefSeq" id="WP_268780890.1">
    <property type="nucleotide sequence ID" value="NZ_JAPRAT010000028.1"/>
</dbReference>
<dbReference type="Proteomes" id="UP001084197">
    <property type="component" value="Unassembled WGS sequence"/>
</dbReference>
<evidence type="ECO:0000256" key="3">
    <source>
        <dbReference type="ARBA" id="ARBA00023136"/>
    </source>
</evidence>
<dbReference type="EMBL" id="JAPRAT010000028">
    <property type="protein sequence ID" value="MCZ0704123.1"/>
    <property type="molecule type" value="Genomic_DNA"/>
</dbReference>
<evidence type="ECO:0000313" key="8">
    <source>
        <dbReference type="Proteomes" id="UP001084197"/>
    </source>
</evidence>
<feature type="transmembrane region" description="Helical" evidence="5">
    <location>
        <begin position="6"/>
        <end position="31"/>
    </location>
</feature>
<feature type="compositionally biased region" description="Basic and acidic residues" evidence="4">
    <location>
        <begin position="491"/>
        <end position="501"/>
    </location>
</feature>
<feature type="domain" description="Band 7" evidence="6">
    <location>
        <begin position="17"/>
        <end position="217"/>
    </location>
</feature>
<dbReference type="InterPro" id="IPR001107">
    <property type="entry name" value="Band_7"/>
</dbReference>
<evidence type="ECO:0000256" key="1">
    <source>
        <dbReference type="ARBA" id="ARBA00004370"/>
    </source>
</evidence>
<comment type="subcellular location">
    <subcellularLocation>
        <location evidence="1">Membrane</location>
    </subcellularLocation>
</comment>
<protein>
    <submittedName>
        <fullName evidence="7">SPFH domain-containing protein</fullName>
    </submittedName>
</protein>
<dbReference type="AlphaFoldDB" id="A0A9J6RFL1"/>
<sequence>MSELLGFLGGIVFLIVAIIFTIIGSVVWFIYMKIRYKTVSSNEALIVTGPKLGDPERDPSIFKDNEGRYMKIIRGGGHRLKLFQSSEKVSLNAFQLDITTPKVYTLEGVPIEADAIAMLKVADNLQGTAKYAEQFLGRKQKDIEADVAGVLGSNLRAILSKMTVEQINNDRESFNTEVRDIAQQQLDDMGFKITSLGLTDIRDADGSQYLVNLGRKRAAEVKRVADMAEASNTRDTKVHSAKMNEETKKEEYEREVSIAEARKEKELKDAMFKEETERARAKTEAAYALEQAERELEVEKERLKVISQNKEEELRLMQMERERNVKLEQEEAKVRKEKADAEYYEQIKKAEAEAEAKKKAGQAEAEVIRQTSIAEIEAIERRAEALAKNEEVMMSEMIINMLPEFARAVSEPLANVESIRIIDGGGSGNGNGVRSLSDGVTGTMVKLQESLSQMTGIDLSEILNNLSKKSDDKFELSVPENTSNTEETDREAEHVAEEEQE</sequence>
<comment type="similarity">
    <text evidence="2">Belongs to the band 7/mec-2 family. Flotillin subfamily.</text>
</comment>
<name>A0A9J6RFL1_9BACI</name>
<organism evidence="7 8">
    <name type="scientific">Natronobacillus azotifigens</name>
    <dbReference type="NCBI Taxonomy" id="472978"/>
    <lineage>
        <taxon>Bacteria</taxon>
        <taxon>Bacillati</taxon>
        <taxon>Bacillota</taxon>
        <taxon>Bacilli</taxon>
        <taxon>Bacillales</taxon>
        <taxon>Bacillaceae</taxon>
        <taxon>Natronobacillus</taxon>
    </lineage>
</organism>
<comment type="caution">
    <text evidence="7">The sequence shown here is derived from an EMBL/GenBank/DDBJ whole genome shotgun (WGS) entry which is preliminary data.</text>
</comment>
<dbReference type="PANTHER" id="PTHR13806:SF46">
    <property type="entry name" value="FLOTILLIN-1-RELATED"/>
    <property type="match status" value="1"/>
</dbReference>
<evidence type="ECO:0000259" key="6">
    <source>
        <dbReference type="SMART" id="SM00244"/>
    </source>
</evidence>
<dbReference type="Gene3D" id="3.30.479.30">
    <property type="entry name" value="Band 7 domain"/>
    <property type="match status" value="1"/>
</dbReference>
<evidence type="ECO:0000256" key="2">
    <source>
        <dbReference type="ARBA" id="ARBA00007161"/>
    </source>
</evidence>
<keyword evidence="8" id="KW-1185">Reference proteome</keyword>
<dbReference type="GO" id="GO:0072659">
    <property type="term" value="P:protein localization to plasma membrane"/>
    <property type="evidence" value="ECO:0007669"/>
    <property type="project" value="TreeGrafter"/>
</dbReference>
<dbReference type="SMART" id="SM00244">
    <property type="entry name" value="PHB"/>
    <property type="match status" value="1"/>
</dbReference>
<keyword evidence="5" id="KW-1133">Transmembrane helix</keyword>
<dbReference type="Pfam" id="PF01145">
    <property type="entry name" value="Band_7"/>
    <property type="match status" value="1"/>
</dbReference>
<dbReference type="Pfam" id="PF15975">
    <property type="entry name" value="Flot"/>
    <property type="match status" value="1"/>
</dbReference>
<feature type="region of interest" description="Disordered" evidence="4">
    <location>
        <begin position="470"/>
        <end position="501"/>
    </location>
</feature>
<accession>A0A9J6RFL1</accession>
<evidence type="ECO:0000256" key="4">
    <source>
        <dbReference type="SAM" id="MobiDB-lite"/>
    </source>
</evidence>
<gene>
    <name evidence="7" type="ORF">OWO01_12985</name>
</gene>
<keyword evidence="5" id="KW-0812">Transmembrane</keyword>
<evidence type="ECO:0000313" key="7">
    <source>
        <dbReference type="EMBL" id="MCZ0704123.1"/>
    </source>
</evidence>
<feature type="region of interest" description="Disordered" evidence="4">
    <location>
        <begin position="230"/>
        <end position="250"/>
    </location>
</feature>
<dbReference type="InterPro" id="IPR027705">
    <property type="entry name" value="Flotillin_fam"/>
</dbReference>
<proteinExistence type="inferred from homology"/>
<dbReference type="SUPFAM" id="SSF117892">
    <property type="entry name" value="Band 7/SPFH domain"/>
    <property type="match status" value="1"/>
</dbReference>
<evidence type="ECO:0000256" key="5">
    <source>
        <dbReference type="SAM" id="Phobius"/>
    </source>
</evidence>
<dbReference type="GO" id="GO:0005886">
    <property type="term" value="C:plasma membrane"/>
    <property type="evidence" value="ECO:0007669"/>
    <property type="project" value="TreeGrafter"/>
</dbReference>
<dbReference type="CDD" id="cd03399">
    <property type="entry name" value="SPFH_flotillin"/>
    <property type="match status" value="1"/>
</dbReference>
<dbReference type="PANTHER" id="PTHR13806">
    <property type="entry name" value="FLOTILLIN-RELATED"/>
    <property type="match status" value="1"/>
</dbReference>
<keyword evidence="3 5" id="KW-0472">Membrane</keyword>
<dbReference type="InterPro" id="IPR036013">
    <property type="entry name" value="Band_7/SPFH_dom_sf"/>
</dbReference>
<dbReference type="InterPro" id="IPR031905">
    <property type="entry name" value="Flotillin_C"/>
</dbReference>
<reference evidence="7" key="1">
    <citation type="submission" date="2022-11" db="EMBL/GenBank/DDBJ databases">
        <title>WGS of Natronobacillus azotifigens 24KS-1, an anaerobic diazotrophic haloalkaliphile from soda-rich habitats.</title>
        <authorList>
            <person name="Sorokin D.Y."/>
            <person name="Merkel A.Y."/>
        </authorList>
    </citation>
    <scope>NUCLEOTIDE SEQUENCE</scope>
    <source>
        <strain evidence="7">24KS-1</strain>
    </source>
</reference>
<dbReference type="GO" id="GO:0002020">
    <property type="term" value="F:protease binding"/>
    <property type="evidence" value="ECO:0007669"/>
    <property type="project" value="TreeGrafter"/>
</dbReference>